<feature type="region of interest" description="Disordered" evidence="1">
    <location>
        <begin position="21"/>
        <end position="53"/>
    </location>
</feature>
<protein>
    <submittedName>
        <fullName evidence="2">Uncharacterized protein</fullName>
    </submittedName>
</protein>
<comment type="caution">
    <text evidence="2">The sequence shown here is derived from an EMBL/GenBank/DDBJ whole genome shotgun (WGS) entry which is preliminary data.</text>
</comment>
<reference evidence="2 3" key="1">
    <citation type="submission" date="2018-04" db="EMBL/GenBank/DDBJ databases">
        <title>The genome of golden apple snail Pomacea canaliculata provides insight into stress tolerance and invasive adaptation.</title>
        <authorList>
            <person name="Liu C."/>
            <person name="Liu B."/>
            <person name="Ren Y."/>
            <person name="Zhang Y."/>
            <person name="Wang H."/>
            <person name="Li S."/>
            <person name="Jiang F."/>
            <person name="Yin L."/>
            <person name="Zhang G."/>
            <person name="Qian W."/>
            <person name="Fan W."/>
        </authorList>
    </citation>
    <scope>NUCLEOTIDE SEQUENCE [LARGE SCALE GENOMIC DNA]</scope>
    <source>
        <strain evidence="2">SZHN2017</strain>
        <tissue evidence="2">Muscle</tissue>
    </source>
</reference>
<evidence type="ECO:0000313" key="3">
    <source>
        <dbReference type="Proteomes" id="UP000245119"/>
    </source>
</evidence>
<name>A0A2T7PR45_POMCA</name>
<dbReference type="EMBL" id="PZQS01000002">
    <property type="protein sequence ID" value="PVD35888.1"/>
    <property type="molecule type" value="Genomic_DNA"/>
</dbReference>
<dbReference type="Proteomes" id="UP000245119">
    <property type="component" value="Linkage Group LG2"/>
</dbReference>
<sequence>MRNTRHHLPTLRKVHCRLSHPTTAAAHPPLVSPLPEEVKTSGDSAITHGEHPHEKFASGIVTGLRADPEIAVLGRHGLYLPSSSSQVHPFPKVPFPIIRPNKTPPFFSLSLLPGNNGLLLLRPPASSGEEGCSSSSSSET</sequence>
<evidence type="ECO:0000313" key="2">
    <source>
        <dbReference type="EMBL" id="PVD35888.1"/>
    </source>
</evidence>
<accession>A0A2T7PR45</accession>
<keyword evidence="3" id="KW-1185">Reference proteome</keyword>
<evidence type="ECO:0000256" key="1">
    <source>
        <dbReference type="SAM" id="MobiDB-lite"/>
    </source>
</evidence>
<dbReference type="AlphaFoldDB" id="A0A2T7PR45"/>
<organism evidence="2 3">
    <name type="scientific">Pomacea canaliculata</name>
    <name type="common">Golden apple snail</name>
    <dbReference type="NCBI Taxonomy" id="400727"/>
    <lineage>
        <taxon>Eukaryota</taxon>
        <taxon>Metazoa</taxon>
        <taxon>Spiralia</taxon>
        <taxon>Lophotrochozoa</taxon>
        <taxon>Mollusca</taxon>
        <taxon>Gastropoda</taxon>
        <taxon>Caenogastropoda</taxon>
        <taxon>Architaenioglossa</taxon>
        <taxon>Ampullarioidea</taxon>
        <taxon>Ampullariidae</taxon>
        <taxon>Pomacea</taxon>
    </lineage>
</organism>
<proteinExistence type="predicted"/>
<gene>
    <name evidence="2" type="ORF">C0Q70_02857</name>
</gene>